<accession>A0ACC3ABG9</accession>
<evidence type="ECO:0000313" key="2">
    <source>
        <dbReference type="Proteomes" id="UP001172386"/>
    </source>
</evidence>
<reference evidence="1" key="1">
    <citation type="submission" date="2022-10" db="EMBL/GenBank/DDBJ databases">
        <title>Culturing micro-colonial fungi from biological soil crusts in the Mojave desert and describing Neophaeococcomyces mojavensis, and introducing the new genera and species Taxawa tesnikishii.</title>
        <authorList>
            <person name="Kurbessoian T."/>
            <person name="Stajich J.E."/>
        </authorList>
    </citation>
    <scope>NUCLEOTIDE SEQUENCE</scope>
    <source>
        <strain evidence="1">JES_112</strain>
    </source>
</reference>
<dbReference type="Proteomes" id="UP001172386">
    <property type="component" value="Unassembled WGS sequence"/>
</dbReference>
<proteinExistence type="predicted"/>
<evidence type="ECO:0000313" key="1">
    <source>
        <dbReference type="EMBL" id="KAJ9658977.1"/>
    </source>
</evidence>
<dbReference type="EMBL" id="JAPDRQ010000045">
    <property type="protein sequence ID" value="KAJ9658977.1"/>
    <property type="molecule type" value="Genomic_DNA"/>
</dbReference>
<name>A0ACC3ABG9_9EURO</name>
<protein>
    <submittedName>
        <fullName evidence="1">Uncharacterized protein</fullName>
    </submittedName>
</protein>
<keyword evidence="2" id="KW-1185">Reference proteome</keyword>
<gene>
    <name evidence="1" type="ORF">H2198_003406</name>
</gene>
<comment type="caution">
    <text evidence="1">The sequence shown here is derived from an EMBL/GenBank/DDBJ whole genome shotgun (WGS) entry which is preliminary data.</text>
</comment>
<sequence>MAIQSQDHVSAADKEYKLPRDGRESIRLTAQHYMVVNRQGWILHPDVESAIKDIPNPKIIDLATGTGIWASDIAQRTSACFWVYDSLDEVPEEHREKYDLVHVRLLLSAGPSIDKLVFIECFKKFLKPGGWLQWEELAYPNILSVHVDANSPSGLRQDFSVAYPIVHLLEKHLKMSDRLGWIDQFEKIVCKAGGWETAQKIAVPVHPHLLKIETDLTAVVLMDLTEKMIMIKRLKDQHDLTEFSEAIRKLHEDQDNGVMFAYNWVCGIAKKS</sequence>
<organism evidence="1 2">
    <name type="scientific">Neophaeococcomyces mojaviensis</name>
    <dbReference type="NCBI Taxonomy" id="3383035"/>
    <lineage>
        <taxon>Eukaryota</taxon>
        <taxon>Fungi</taxon>
        <taxon>Dikarya</taxon>
        <taxon>Ascomycota</taxon>
        <taxon>Pezizomycotina</taxon>
        <taxon>Eurotiomycetes</taxon>
        <taxon>Chaetothyriomycetidae</taxon>
        <taxon>Chaetothyriales</taxon>
        <taxon>Chaetothyriales incertae sedis</taxon>
        <taxon>Neophaeococcomyces</taxon>
    </lineage>
</organism>